<evidence type="ECO:0000256" key="4">
    <source>
        <dbReference type="ARBA" id="ARBA00022989"/>
    </source>
</evidence>
<feature type="domain" description="EamA" evidence="8">
    <location>
        <begin position="13"/>
        <end position="139"/>
    </location>
</feature>
<keyword evidence="2" id="KW-1003">Cell membrane</keyword>
<dbReference type="InterPro" id="IPR037185">
    <property type="entry name" value="EmrE-like"/>
</dbReference>
<feature type="transmembrane region" description="Helical" evidence="7">
    <location>
        <begin position="123"/>
        <end position="140"/>
    </location>
</feature>
<feature type="transmembrane region" description="Helical" evidence="7">
    <location>
        <begin position="152"/>
        <end position="170"/>
    </location>
</feature>
<keyword evidence="3 7" id="KW-0812">Transmembrane</keyword>
<evidence type="ECO:0000256" key="6">
    <source>
        <dbReference type="SAM" id="MobiDB-lite"/>
    </source>
</evidence>
<comment type="caution">
    <text evidence="9">The sequence shown here is derived from an EMBL/GenBank/DDBJ whole genome shotgun (WGS) entry which is preliminary data.</text>
</comment>
<keyword evidence="4 7" id="KW-1133">Transmembrane helix</keyword>
<reference evidence="9" key="1">
    <citation type="submission" date="2019-08" db="EMBL/GenBank/DDBJ databases">
        <authorList>
            <person name="Kucharzyk K."/>
            <person name="Murdoch R.W."/>
            <person name="Higgins S."/>
            <person name="Loffler F."/>
        </authorList>
    </citation>
    <scope>NUCLEOTIDE SEQUENCE</scope>
</reference>
<gene>
    <name evidence="9" type="ORF">SDC9_64826</name>
</gene>
<protein>
    <recommendedName>
        <fullName evidence="8">EamA domain-containing protein</fullName>
    </recommendedName>
</protein>
<comment type="subcellular location">
    <subcellularLocation>
        <location evidence="1">Cell membrane</location>
        <topology evidence="1">Multi-pass membrane protein</topology>
    </subcellularLocation>
</comment>
<feature type="transmembrane region" description="Helical" evidence="7">
    <location>
        <begin position="265"/>
        <end position="281"/>
    </location>
</feature>
<dbReference type="InterPro" id="IPR000620">
    <property type="entry name" value="EamA_dom"/>
</dbReference>
<accession>A0A644XQL1</accession>
<name>A0A644XQL1_9ZZZZ</name>
<feature type="transmembrane region" description="Helical" evidence="7">
    <location>
        <begin position="239"/>
        <end position="259"/>
    </location>
</feature>
<feature type="transmembrane region" description="Helical" evidence="7">
    <location>
        <begin position="12"/>
        <end position="28"/>
    </location>
</feature>
<dbReference type="Pfam" id="PF00892">
    <property type="entry name" value="EamA"/>
    <property type="match status" value="2"/>
</dbReference>
<evidence type="ECO:0000256" key="1">
    <source>
        <dbReference type="ARBA" id="ARBA00004651"/>
    </source>
</evidence>
<keyword evidence="5 7" id="KW-0472">Membrane</keyword>
<evidence type="ECO:0000256" key="2">
    <source>
        <dbReference type="ARBA" id="ARBA00022475"/>
    </source>
</evidence>
<evidence type="ECO:0000256" key="7">
    <source>
        <dbReference type="SAM" id="Phobius"/>
    </source>
</evidence>
<dbReference type="SUPFAM" id="SSF103481">
    <property type="entry name" value="Multidrug resistance efflux transporter EmrE"/>
    <property type="match status" value="2"/>
</dbReference>
<dbReference type="AlphaFoldDB" id="A0A644XQL1"/>
<feature type="transmembrane region" description="Helical" evidence="7">
    <location>
        <begin position="67"/>
        <end position="85"/>
    </location>
</feature>
<proteinExistence type="predicted"/>
<dbReference type="GO" id="GO:0005886">
    <property type="term" value="C:plasma membrane"/>
    <property type="evidence" value="ECO:0007669"/>
    <property type="project" value="UniProtKB-SubCell"/>
</dbReference>
<evidence type="ECO:0000259" key="8">
    <source>
        <dbReference type="Pfam" id="PF00892"/>
    </source>
</evidence>
<evidence type="ECO:0000256" key="5">
    <source>
        <dbReference type="ARBA" id="ARBA00023136"/>
    </source>
</evidence>
<feature type="region of interest" description="Disordered" evidence="6">
    <location>
        <begin position="322"/>
        <end position="348"/>
    </location>
</feature>
<dbReference type="PANTHER" id="PTHR42920:SF5">
    <property type="entry name" value="EAMA DOMAIN-CONTAINING PROTEIN"/>
    <property type="match status" value="1"/>
</dbReference>
<feature type="transmembrane region" description="Helical" evidence="7">
    <location>
        <begin position="34"/>
        <end position="55"/>
    </location>
</feature>
<dbReference type="PANTHER" id="PTHR42920">
    <property type="entry name" value="OS03G0707200 PROTEIN-RELATED"/>
    <property type="match status" value="1"/>
</dbReference>
<feature type="domain" description="EamA" evidence="8">
    <location>
        <begin position="148"/>
        <end position="280"/>
    </location>
</feature>
<dbReference type="EMBL" id="VSSQ01002979">
    <property type="protein sequence ID" value="MPM18415.1"/>
    <property type="molecule type" value="Genomic_DNA"/>
</dbReference>
<feature type="transmembrane region" description="Helical" evidence="7">
    <location>
        <begin position="97"/>
        <end position="116"/>
    </location>
</feature>
<dbReference type="InterPro" id="IPR051258">
    <property type="entry name" value="Diverse_Substrate_Transporter"/>
</dbReference>
<organism evidence="9">
    <name type="scientific">bioreactor metagenome</name>
    <dbReference type="NCBI Taxonomy" id="1076179"/>
    <lineage>
        <taxon>unclassified sequences</taxon>
        <taxon>metagenomes</taxon>
        <taxon>ecological metagenomes</taxon>
    </lineage>
</organism>
<feature type="transmembrane region" description="Helical" evidence="7">
    <location>
        <begin position="177"/>
        <end position="198"/>
    </location>
</feature>
<feature type="transmembrane region" description="Helical" evidence="7">
    <location>
        <begin position="210"/>
        <end position="227"/>
    </location>
</feature>
<evidence type="ECO:0000313" key="9">
    <source>
        <dbReference type="EMBL" id="MPM18415.1"/>
    </source>
</evidence>
<sequence length="348" mass="37760">MTEQTLKKLSRPLILLATIIWGSSFVVLKNTLDTLPVFSILAFRFLAAAVLLALIFRKHLRGLDRGYLIRGLVLGLLLVCAYTAQTYGLYETSPGKNAFLTAAYCVIVPFLNWFISRAKPDKYNIAAALLCVGGIGLVSLSSDRSMNSGDALTLLSSFLYAAHIIAVSRFSKGRDIFLLTILQFAVSGTAALACSFIFGAPTAAIPPQSIISLLYLTTFATAGALLFQNVGQKYTEPAAASVLLSLEAPFGVLFSMLFYSERPTARMLIGFALIFVAVLCSETKLSFLRKKELTEGPAPTIMQYNNKTNDEEKYPARPMQREPWMVGSGSEAAGEWTSEGGSNGEISQ</sequence>
<evidence type="ECO:0000256" key="3">
    <source>
        <dbReference type="ARBA" id="ARBA00022692"/>
    </source>
</evidence>